<evidence type="ECO:0000256" key="3">
    <source>
        <dbReference type="ARBA" id="ARBA00023203"/>
    </source>
</evidence>
<evidence type="ECO:0000313" key="7">
    <source>
        <dbReference type="Proteomes" id="UP000230069"/>
    </source>
</evidence>
<keyword evidence="3" id="KW-0009">Actin-binding</keyword>
<dbReference type="Pfam" id="PF00307">
    <property type="entry name" value="CH"/>
    <property type="match status" value="1"/>
</dbReference>
<dbReference type="InParanoid" id="A0A2G5CXB5"/>
<name>A0A2G5CXB5_AQUCA</name>
<dbReference type="PROSITE" id="PS50021">
    <property type="entry name" value="CH"/>
    <property type="match status" value="1"/>
</dbReference>
<dbReference type="InterPro" id="IPR036872">
    <property type="entry name" value="CH_dom_sf"/>
</dbReference>
<evidence type="ECO:0000256" key="2">
    <source>
        <dbReference type="ARBA" id="ARBA00022737"/>
    </source>
</evidence>
<dbReference type="AlphaFoldDB" id="A0A2G5CXB5"/>
<keyword evidence="4" id="KW-0472">Membrane</keyword>
<dbReference type="InterPro" id="IPR039959">
    <property type="entry name" value="Fimbrin/Plastin"/>
</dbReference>
<evidence type="ECO:0000259" key="5">
    <source>
        <dbReference type="PROSITE" id="PS50021"/>
    </source>
</evidence>
<dbReference type="PANTHER" id="PTHR19961">
    <property type="entry name" value="FIMBRIN/PLASTIN"/>
    <property type="match status" value="1"/>
</dbReference>
<dbReference type="GO" id="GO:0005884">
    <property type="term" value="C:actin filament"/>
    <property type="evidence" value="ECO:0007669"/>
    <property type="project" value="TreeGrafter"/>
</dbReference>
<accession>A0A2G5CXB5</accession>
<dbReference type="GO" id="GO:0051639">
    <property type="term" value="P:actin filament network formation"/>
    <property type="evidence" value="ECO:0007669"/>
    <property type="project" value="TreeGrafter"/>
</dbReference>
<keyword evidence="4" id="KW-0812">Transmembrane</keyword>
<evidence type="ECO:0000256" key="4">
    <source>
        <dbReference type="SAM" id="Phobius"/>
    </source>
</evidence>
<gene>
    <name evidence="6" type="ORF">AQUCO_03500137v1</name>
</gene>
<dbReference type="Gene3D" id="1.10.418.10">
    <property type="entry name" value="Calponin-like domain"/>
    <property type="match status" value="1"/>
</dbReference>
<evidence type="ECO:0000313" key="6">
    <source>
        <dbReference type="EMBL" id="PIA35567.1"/>
    </source>
</evidence>
<dbReference type="SUPFAM" id="SSF47576">
    <property type="entry name" value="Calponin-homology domain, CH-domain"/>
    <property type="match status" value="1"/>
</dbReference>
<dbReference type="GO" id="GO:0032432">
    <property type="term" value="C:actin filament bundle"/>
    <property type="evidence" value="ECO:0007669"/>
    <property type="project" value="TreeGrafter"/>
</dbReference>
<protein>
    <recommendedName>
        <fullName evidence="5">Calponin-homology (CH) domain-containing protein</fullName>
    </recommendedName>
</protein>
<proteinExistence type="predicted"/>
<dbReference type="PANTHER" id="PTHR19961:SF62">
    <property type="entry name" value="FIMBRIN-1"/>
    <property type="match status" value="1"/>
</dbReference>
<feature type="transmembrane region" description="Helical" evidence="4">
    <location>
        <begin position="146"/>
        <end position="166"/>
    </location>
</feature>
<keyword evidence="4" id="KW-1133">Transmembrane helix</keyword>
<comment type="subunit">
    <text evidence="1">Interacts with F-actin.</text>
</comment>
<evidence type="ECO:0000256" key="1">
    <source>
        <dbReference type="ARBA" id="ARBA00011385"/>
    </source>
</evidence>
<dbReference type="GO" id="GO:0051015">
    <property type="term" value="F:actin filament binding"/>
    <property type="evidence" value="ECO:0007669"/>
    <property type="project" value="InterPro"/>
</dbReference>
<dbReference type="STRING" id="218851.A0A2G5CXB5"/>
<dbReference type="GO" id="GO:0051017">
    <property type="term" value="P:actin filament bundle assembly"/>
    <property type="evidence" value="ECO:0007669"/>
    <property type="project" value="InterPro"/>
</dbReference>
<keyword evidence="7" id="KW-1185">Reference proteome</keyword>
<dbReference type="GO" id="GO:0005737">
    <property type="term" value="C:cytoplasm"/>
    <property type="evidence" value="ECO:0007669"/>
    <property type="project" value="TreeGrafter"/>
</dbReference>
<dbReference type="Proteomes" id="UP000230069">
    <property type="component" value="Unassembled WGS sequence"/>
</dbReference>
<feature type="domain" description="Calponin-homology (CH)" evidence="5">
    <location>
        <begin position="9"/>
        <end position="115"/>
    </location>
</feature>
<dbReference type="OrthoDB" id="431378at2759"/>
<sequence>MMPEDVQASREERCFRLWINSLGISTYVNNAFEDLRNGWILLEVLDKISSGSVNWKQASKPPIKMSFRKVENCNQVVKIGKQLKFSVVNVAGNDIVQENKKLILGNILHIGCHIRNVGRVHISAWNDFVGVILVDFAIFRHQHNTFWVFSTHLSIAWIILLIYKYLNGRNATLIRVCSRATIICVRI</sequence>
<dbReference type="SMART" id="SM00033">
    <property type="entry name" value="CH"/>
    <property type="match status" value="1"/>
</dbReference>
<keyword evidence="2" id="KW-0677">Repeat</keyword>
<reference evidence="6 7" key="1">
    <citation type="submission" date="2017-09" db="EMBL/GenBank/DDBJ databases">
        <title>WGS assembly of Aquilegia coerulea Goldsmith.</title>
        <authorList>
            <person name="Hodges S."/>
            <person name="Kramer E."/>
            <person name="Nordborg M."/>
            <person name="Tomkins J."/>
            <person name="Borevitz J."/>
            <person name="Derieg N."/>
            <person name="Yan J."/>
            <person name="Mihaltcheva S."/>
            <person name="Hayes R.D."/>
            <person name="Rokhsar D."/>
        </authorList>
    </citation>
    <scope>NUCLEOTIDE SEQUENCE [LARGE SCALE GENOMIC DNA]</scope>
    <source>
        <strain evidence="7">cv. Goldsmith</strain>
    </source>
</reference>
<organism evidence="6 7">
    <name type="scientific">Aquilegia coerulea</name>
    <name type="common">Rocky mountain columbine</name>
    <dbReference type="NCBI Taxonomy" id="218851"/>
    <lineage>
        <taxon>Eukaryota</taxon>
        <taxon>Viridiplantae</taxon>
        <taxon>Streptophyta</taxon>
        <taxon>Embryophyta</taxon>
        <taxon>Tracheophyta</taxon>
        <taxon>Spermatophyta</taxon>
        <taxon>Magnoliopsida</taxon>
        <taxon>Ranunculales</taxon>
        <taxon>Ranunculaceae</taxon>
        <taxon>Thalictroideae</taxon>
        <taxon>Aquilegia</taxon>
    </lineage>
</organism>
<dbReference type="InterPro" id="IPR001715">
    <property type="entry name" value="CH_dom"/>
</dbReference>
<dbReference type="EMBL" id="KZ305052">
    <property type="protein sequence ID" value="PIA35567.1"/>
    <property type="molecule type" value="Genomic_DNA"/>
</dbReference>